<dbReference type="PROSITE" id="PS50113">
    <property type="entry name" value="PAC"/>
    <property type="match status" value="1"/>
</dbReference>
<keyword evidence="14" id="KW-1185">Reference proteome</keyword>
<dbReference type="SMART" id="SM00091">
    <property type="entry name" value="PAS"/>
    <property type="match status" value="1"/>
</dbReference>
<evidence type="ECO:0000259" key="12">
    <source>
        <dbReference type="PROSITE" id="PS50113"/>
    </source>
</evidence>
<evidence type="ECO:0000256" key="6">
    <source>
        <dbReference type="ARBA" id="ARBA00022777"/>
    </source>
</evidence>
<evidence type="ECO:0000259" key="11">
    <source>
        <dbReference type="PROSITE" id="PS50112"/>
    </source>
</evidence>
<dbReference type="Pfam" id="PF07568">
    <property type="entry name" value="HisKA_2"/>
    <property type="match status" value="1"/>
</dbReference>
<feature type="transmembrane region" description="Helical" evidence="9">
    <location>
        <begin position="15"/>
        <end position="35"/>
    </location>
</feature>
<proteinExistence type="predicted"/>
<dbReference type="InterPro" id="IPR003594">
    <property type="entry name" value="HATPase_dom"/>
</dbReference>
<name>A0ABT3Q247_9BACT</name>
<dbReference type="Pfam" id="PF02518">
    <property type="entry name" value="HATPase_c"/>
    <property type="match status" value="1"/>
</dbReference>
<evidence type="ECO:0000256" key="1">
    <source>
        <dbReference type="ARBA" id="ARBA00000085"/>
    </source>
</evidence>
<evidence type="ECO:0000256" key="8">
    <source>
        <dbReference type="ARBA" id="ARBA00023026"/>
    </source>
</evidence>
<dbReference type="CDD" id="cd00130">
    <property type="entry name" value="PAS"/>
    <property type="match status" value="1"/>
</dbReference>
<dbReference type="NCBIfam" id="TIGR00229">
    <property type="entry name" value="sensory_box"/>
    <property type="match status" value="1"/>
</dbReference>
<keyword evidence="4" id="KW-0808">Transferase</keyword>
<evidence type="ECO:0000256" key="4">
    <source>
        <dbReference type="ARBA" id="ARBA00022679"/>
    </source>
</evidence>
<evidence type="ECO:0000256" key="9">
    <source>
        <dbReference type="SAM" id="Phobius"/>
    </source>
</evidence>
<organism evidence="13 14">
    <name type="scientific">Fodinibius salicampi</name>
    <dbReference type="NCBI Taxonomy" id="1920655"/>
    <lineage>
        <taxon>Bacteria</taxon>
        <taxon>Pseudomonadati</taxon>
        <taxon>Balneolota</taxon>
        <taxon>Balneolia</taxon>
        <taxon>Balneolales</taxon>
        <taxon>Balneolaceae</taxon>
        <taxon>Fodinibius</taxon>
    </lineage>
</organism>
<dbReference type="PROSITE" id="PS50109">
    <property type="entry name" value="HIS_KIN"/>
    <property type="match status" value="1"/>
</dbReference>
<dbReference type="PANTHER" id="PTHR41523:SF8">
    <property type="entry name" value="ETHYLENE RESPONSE SENSOR PROTEIN"/>
    <property type="match status" value="1"/>
</dbReference>
<dbReference type="Proteomes" id="UP001207337">
    <property type="component" value="Unassembled WGS sequence"/>
</dbReference>
<evidence type="ECO:0000256" key="5">
    <source>
        <dbReference type="ARBA" id="ARBA00022741"/>
    </source>
</evidence>
<dbReference type="SMART" id="SM00086">
    <property type="entry name" value="PAC"/>
    <property type="match status" value="1"/>
</dbReference>
<dbReference type="InterPro" id="IPR005467">
    <property type="entry name" value="His_kinase_dom"/>
</dbReference>
<dbReference type="EC" id="2.7.13.3" evidence="2"/>
<dbReference type="Gene3D" id="3.30.450.20">
    <property type="entry name" value="PAS domain"/>
    <property type="match status" value="1"/>
</dbReference>
<accession>A0ABT3Q247</accession>
<protein>
    <recommendedName>
        <fullName evidence="2">histidine kinase</fullName>
        <ecNumber evidence="2">2.7.13.3</ecNumber>
    </recommendedName>
</protein>
<dbReference type="EMBL" id="JAJNDC010000004">
    <property type="protein sequence ID" value="MCW9714156.1"/>
    <property type="molecule type" value="Genomic_DNA"/>
</dbReference>
<dbReference type="Pfam" id="PF08447">
    <property type="entry name" value="PAS_3"/>
    <property type="match status" value="1"/>
</dbReference>
<feature type="domain" description="Histidine kinase" evidence="10">
    <location>
        <begin position="389"/>
        <end position="582"/>
    </location>
</feature>
<keyword evidence="9" id="KW-0472">Membrane</keyword>
<dbReference type="InterPro" id="IPR011495">
    <property type="entry name" value="Sig_transdc_His_kin_sub2_dim/P"/>
</dbReference>
<dbReference type="InterPro" id="IPR035965">
    <property type="entry name" value="PAS-like_dom_sf"/>
</dbReference>
<dbReference type="PROSITE" id="PS50112">
    <property type="entry name" value="PAS"/>
    <property type="match status" value="1"/>
</dbReference>
<feature type="domain" description="PAS" evidence="11">
    <location>
        <begin position="245"/>
        <end position="319"/>
    </location>
</feature>
<comment type="catalytic activity">
    <reaction evidence="1">
        <text>ATP + protein L-histidine = ADP + protein N-phospho-L-histidine.</text>
        <dbReference type="EC" id="2.7.13.3"/>
    </reaction>
</comment>
<dbReference type="Gene3D" id="3.30.565.10">
    <property type="entry name" value="Histidine kinase-like ATPase, C-terminal domain"/>
    <property type="match status" value="1"/>
</dbReference>
<dbReference type="SUPFAM" id="SSF55785">
    <property type="entry name" value="PYP-like sensor domain (PAS domain)"/>
    <property type="match status" value="1"/>
</dbReference>
<keyword evidence="6" id="KW-0418">Kinase</keyword>
<feature type="transmembrane region" description="Helical" evidence="9">
    <location>
        <begin position="208"/>
        <end position="227"/>
    </location>
</feature>
<keyword evidence="9" id="KW-1133">Transmembrane helix</keyword>
<dbReference type="SUPFAM" id="SSF55874">
    <property type="entry name" value="ATPase domain of HSP90 chaperone/DNA topoisomerase II/histidine kinase"/>
    <property type="match status" value="1"/>
</dbReference>
<keyword evidence="9" id="KW-0812">Transmembrane</keyword>
<evidence type="ECO:0000256" key="7">
    <source>
        <dbReference type="ARBA" id="ARBA00022840"/>
    </source>
</evidence>
<reference evidence="13 14" key="1">
    <citation type="submission" date="2021-11" db="EMBL/GenBank/DDBJ databases">
        <title>Aliifidinibius sp. nov., a new bacterium isolated from saline soil.</title>
        <authorList>
            <person name="Galisteo C."/>
            <person name="De La Haba R."/>
            <person name="Sanchez-Porro C."/>
            <person name="Ventosa A."/>
        </authorList>
    </citation>
    <scope>NUCLEOTIDE SEQUENCE [LARGE SCALE GENOMIC DNA]</scope>
    <source>
        <strain evidence="13 14">KACC 190600</strain>
    </source>
</reference>
<dbReference type="PANTHER" id="PTHR41523">
    <property type="entry name" value="TWO-COMPONENT SYSTEM SENSOR PROTEIN"/>
    <property type="match status" value="1"/>
</dbReference>
<comment type="caution">
    <text evidence="13">The sequence shown here is derived from an EMBL/GenBank/DDBJ whole genome shotgun (WGS) entry which is preliminary data.</text>
</comment>
<sequence>MTDFKQSLRDKKGHIIILSVFFVVALFLVVATHYGTKTLSAVRAYVASEGQWTKAQKEAASLLVQYSVEQDPELYTQFQEALDLHKGYKRARQTLTSENPDHDLAYKGFQKSDLHPEDIELLIWLTQFHDDISYMEEAVDIWRQGDQQIAELDKLGREIHQAVQAGQMNPELRSQSIRYINSLDQRLTDLETSFSATMGEAARWVQDIIFWATVGLGAVVIVIGYIITRRFFRGINDLNRQLVKSESKFKKVLQNSRDIIYQMDFNSQNYEYLSPAVESMLGYTPEELVEKGPGFILDRIHPEDLKRIEQEVNEMKGKGVEDHFAKETKYRIKTKEGNYIWVNNRRRLLRDEDGKPVAFVGSIRDISEQEKQEAKIRQSLKEKQTLLAEIHHRVKNNLAIISGLMHLQQTDADEQIRPILEDMQSRIQSIAMIHEKLYQTDSFSEVDMKEYVEDFTQMVESTYGSEQQEITMKENLESFTLDITKAVPLGLILNELLNNAYKHGFSDSESVGELRITMEKQNGTAMMQVTDNGIGLPDDFSFEKQQSLGITLVKTLTDQLNGKVEVVPGENTTFQVTFPISS</sequence>
<keyword evidence="8" id="KW-0843">Virulence</keyword>
<dbReference type="InterPro" id="IPR000014">
    <property type="entry name" value="PAS"/>
</dbReference>
<keyword evidence="5" id="KW-0547">Nucleotide-binding</keyword>
<evidence type="ECO:0000259" key="10">
    <source>
        <dbReference type="PROSITE" id="PS50109"/>
    </source>
</evidence>
<dbReference type="InterPro" id="IPR001610">
    <property type="entry name" value="PAC"/>
</dbReference>
<evidence type="ECO:0000313" key="14">
    <source>
        <dbReference type="Proteomes" id="UP001207337"/>
    </source>
</evidence>
<keyword evidence="3" id="KW-0597">Phosphoprotein</keyword>
<evidence type="ECO:0000313" key="13">
    <source>
        <dbReference type="EMBL" id="MCW9714156.1"/>
    </source>
</evidence>
<gene>
    <name evidence="13" type="ORF">LQ318_14680</name>
</gene>
<evidence type="ECO:0000256" key="3">
    <source>
        <dbReference type="ARBA" id="ARBA00022553"/>
    </source>
</evidence>
<keyword evidence="7" id="KW-0067">ATP-binding</keyword>
<dbReference type="SMART" id="SM00387">
    <property type="entry name" value="HATPase_c"/>
    <property type="match status" value="1"/>
</dbReference>
<dbReference type="InterPro" id="IPR000700">
    <property type="entry name" value="PAS-assoc_C"/>
</dbReference>
<dbReference type="InterPro" id="IPR036890">
    <property type="entry name" value="HATPase_C_sf"/>
</dbReference>
<dbReference type="InterPro" id="IPR013655">
    <property type="entry name" value="PAS_fold_3"/>
</dbReference>
<dbReference type="RefSeq" id="WP_265791256.1">
    <property type="nucleotide sequence ID" value="NZ_BAABRS010000004.1"/>
</dbReference>
<feature type="domain" description="PAC" evidence="12">
    <location>
        <begin position="326"/>
        <end position="378"/>
    </location>
</feature>
<evidence type="ECO:0000256" key="2">
    <source>
        <dbReference type="ARBA" id="ARBA00012438"/>
    </source>
</evidence>